<dbReference type="InterPro" id="IPR052523">
    <property type="entry name" value="Trichothecene_AcTrans"/>
</dbReference>
<accession>A0A8H6AFR1</accession>
<dbReference type="SUPFAM" id="SSF55729">
    <property type="entry name" value="Acyl-CoA N-acyltransferases (Nat)"/>
    <property type="match status" value="1"/>
</dbReference>
<gene>
    <name evidence="3" type="ORF">ETB97_011432</name>
</gene>
<dbReference type="PANTHER" id="PTHR42791:SF2">
    <property type="entry name" value="N-ACETYLTRANSFERASE DOMAIN-CONTAINING PROTEIN"/>
    <property type="match status" value="1"/>
</dbReference>
<feature type="region of interest" description="Disordered" evidence="1">
    <location>
        <begin position="106"/>
        <end position="130"/>
    </location>
</feature>
<proteinExistence type="predicted"/>
<protein>
    <recommendedName>
        <fullName evidence="2">N-acetyltransferase domain-containing protein</fullName>
    </recommendedName>
</protein>
<dbReference type="PANTHER" id="PTHR42791">
    <property type="entry name" value="GNAT FAMILY ACETYLTRANSFERASE"/>
    <property type="match status" value="1"/>
</dbReference>
<dbReference type="AlphaFoldDB" id="A0A8H6AFR1"/>
<organism evidence="3 4">
    <name type="scientific">Petromyces alliaceus</name>
    <name type="common">Aspergillus alliaceus</name>
    <dbReference type="NCBI Taxonomy" id="209559"/>
    <lineage>
        <taxon>Eukaryota</taxon>
        <taxon>Fungi</taxon>
        <taxon>Dikarya</taxon>
        <taxon>Ascomycota</taxon>
        <taxon>Pezizomycotina</taxon>
        <taxon>Eurotiomycetes</taxon>
        <taxon>Eurotiomycetidae</taxon>
        <taxon>Eurotiales</taxon>
        <taxon>Aspergillaceae</taxon>
        <taxon>Aspergillus</taxon>
        <taxon>Aspergillus subgen. Circumdati</taxon>
    </lineage>
</organism>
<feature type="compositionally biased region" description="Basic and acidic residues" evidence="1">
    <location>
        <begin position="106"/>
        <end position="123"/>
    </location>
</feature>
<dbReference type="InterPro" id="IPR016181">
    <property type="entry name" value="Acyl_CoA_acyltransferase"/>
</dbReference>
<comment type="caution">
    <text evidence="3">The sequence shown here is derived from an EMBL/GenBank/DDBJ whole genome shotgun (WGS) entry which is preliminary data.</text>
</comment>
<reference evidence="3 4" key="1">
    <citation type="submission" date="2019-04" db="EMBL/GenBank/DDBJ databases">
        <title>Aspergillus burnettii sp. nov., novel species from soil in southeast Queensland.</title>
        <authorList>
            <person name="Gilchrist C.L.M."/>
            <person name="Pitt J.I."/>
            <person name="Lange L."/>
            <person name="Lacey H.J."/>
            <person name="Vuong D."/>
            <person name="Midgley D.J."/>
            <person name="Greenfield P."/>
            <person name="Bradbury M."/>
            <person name="Lacey E."/>
            <person name="Busk P.K."/>
            <person name="Pilgaard B."/>
            <person name="Chooi Y.H."/>
            <person name="Piggott A.M."/>
        </authorList>
    </citation>
    <scope>NUCLEOTIDE SEQUENCE [LARGE SCALE GENOMIC DNA]</scope>
    <source>
        <strain evidence="3 4">FRR 5400</strain>
    </source>
</reference>
<dbReference type="PROSITE" id="PS51186">
    <property type="entry name" value="GNAT"/>
    <property type="match status" value="1"/>
</dbReference>
<dbReference type="Gene3D" id="3.40.630.30">
    <property type="match status" value="1"/>
</dbReference>
<dbReference type="Proteomes" id="UP000541154">
    <property type="component" value="Unassembled WGS sequence"/>
</dbReference>
<sequence>MAATQFSIRLASPEHAPILGKISGDSFLNDRHTQMKGLGKDPYDLERSMAADIPRQATSPNIVLLEAVDSTSGEVAGWVSWGFRGFTPAEIAAVRPGELFTFVHNSSEKGERGEEKPAAKDQDDTSSEVVEGDPIKRLEAMTGADLKRWMDKVMPDGTKCMFVISLCVAPKWQSRGVGSLLLQWGTDTADSTGVFMWVHSSAGAWQMYRSHGFETIEKLDVDLDQYAPAPPPDNEEIWGHYVFRYMIRLPQGSRG</sequence>
<feature type="domain" description="N-acetyltransferase" evidence="2">
    <location>
        <begin position="89"/>
        <end position="248"/>
    </location>
</feature>
<evidence type="ECO:0000313" key="3">
    <source>
        <dbReference type="EMBL" id="KAF5866547.1"/>
    </source>
</evidence>
<dbReference type="GO" id="GO:0016747">
    <property type="term" value="F:acyltransferase activity, transferring groups other than amino-acyl groups"/>
    <property type="evidence" value="ECO:0007669"/>
    <property type="project" value="InterPro"/>
</dbReference>
<dbReference type="CDD" id="cd04301">
    <property type="entry name" value="NAT_SF"/>
    <property type="match status" value="1"/>
</dbReference>
<dbReference type="Pfam" id="PF00583">
    <property type="entry name" value="Acetyltransf_1"/>
    <property type="match status" value="1"/>
</dbReference>
<evidence type="ECO:0000313" key="4">
    <source>
        <dbReference type="Proteomes" id="UP000541154"/>
    </source>
</evidence>
<evidence type="ECO:0000256" key="1">
    <source>
        <dbReference type="SAM" id="MobiDB-lite"/>
    </source>
</evidence>
<name>A0A8H6AFR1_PETAA</name>
<dbReference type="InterPro" id="IPR000182">
    <property type="entry name" value="GNAT_dom"/>
</dbReference>
<dbReference type="EMBL" id="SPNV01000007">
    <property type="protein sequence ID" value="KAF5866547.1"/>
    <property type="molecule type" value="Genomic_DNA"/>
</dbReference>
<keyword evidence="4" id="KW-1185">Reference proteome</keyword>
<evidence type="ECO:0000259" key="2">
    <source>
        <dbReference type="PROSITE" id="PS51186"/>
    </source>
</evidence>